<evidence type="ECO:0000256" key="25">
    <source>
        <dbReference type="ARBA" id="ARBA00048891"/>
    </source>
</evidence>
<dbReference type="InterPro" id="IPR010205">
    <property type="entry name" value="NqrF"/>
</dbReference>
<dbReference type="FunFam" id="3.40.50.80:FF:000014">
    <property type="entry name" value="Na(+)-translocating NADH-quinone reductase subunit F"/>
    <property type="match status" value="1"/>
</dbReference>
<dbReference type="HAMAP" id="MF_00430">
    <property type="entry name" value="NqrF"/>
    <property type="match status" value="1"/>
</dbReference>
<dbReference type="Gene3D" id="2.40.30.10">
    <property type="entry name" value="Translation factors"/>
    <property type="match status" value="1"/>
</dbReference>
<reference evidence="30" key="1">
    <citation type="submission" date="2010-02" db="EMBL/GenBank/DDBJ databases">
        <title>Complete sequence of Desulfurivibrio alkaliphilus AHT2.</title>
        <authorList>
            <consortium name="US DOE Joint Genome Institute"/>
            <person name="Pitluck S."/>
            <person name="Chertkov O."/>
            <person name="Detter J.C."/>
            <person name="Han C."/>
            <person name="Tapia R."/>
            <person name="Larimer F."/>
            <person name="Land M."/>
            <person name="Hauser L."/>
            <person name="Kyrpides N."/>
            <person name="Mikhailova N."/>
            <person name="Sorokin D.Y."/>
            <person name="Muyzer G."/>
            <person name="Woyke T."/>
        </authorList>
    </citation>
    <scope>NUCLEOTIDE SEQUENCE [LARGE SCALE GENOMIC DNA]</scope>
    <source>
        <strain evidence="30">DSM 19089 / UNIQEM U267 / AHT2</strain>
    </source>
</reference>
<gene>
    <name evidence="26" type="primary">nqrF</name>
    <name evidence="29" type="ordered locus">DaAHT2_0047</name>
</gene>
<dbReference type="PIRSF" id="PIRSF000044">
    <property type="entry name" value="Cis_Diol_DH_RD"/>
    <property type="match status" value="1"/>
</dbReference>
<protein>
    <recommendedName>
        <fullName evidence="6 26">Na(+)-translocating NADH-quinone reductase subunit F</fullName>
        <shortName evidence="26">Na(+)-NQR subunit F</shortName>
        <shortName evidence="26">Na(+)-translocating NQR subunit F</shortName>
        <ecNumber evidence="5 26">7.2.1.1</ecNumber>
    </recommendedName>
    <alternativeName>
        <fullName evidence="24 26">NQR complex subunit F</fullName>
    </alternativeName>
    <alternativeName>
        <fullName evidence="23 26">NQR-1 subunit F</fullName>
    </alternativeName>
</protein>
<dbReference type="InterPro" id="IPR001041">
    <property type="entry name" value="2Fe-2S_ferredoxin-type"/>
</dbReference>
<dbReference type="eggNOG" id="COG2871">
    <property type="taxonomic scope" value="Bacteria"/>
</dbReference>
<dbReference type="InterPro" id="IPR008333">
    <property type="entry name" value="Cbr1-like_FAD-bd_dom"/>
</dbReference>
<keyword evidence="13 26" id="KW-0274">FAD</keyword>
<evidence type="ECO:0000256" key="5">
    <source>
        <dbReference type="ARBA" id="ARBA00013099"/>
    </source>
</evidence>
<dbReference type="InterPro" id="IPR017938">
    <property type="entry name" value="Riboflavin_synthase-like_b-brl"/>
</dbReference>
<dbReference type="PANTHER" id="PTHR43644:SF1">
    <property type="entry name" value="NAD(P)H-FLAVIN REDUCTASE"/>
    <property type="match status" value="1"/>
</dbReference>
<keyword evidence="9 26" id="KW-0997">Cell inner membrane</keyword>
<dbReference type="Pfam" id="PF00111">
    <property type="entry name" value="Fer2"/>
    <property type="match status" value="1"/>
</dbReference>
<evidence type="ECO:0000256" key="16">
    <source>
        <dbReference type="ARBA" id="ARBA00023014"/>
    </source>
</evidence>
<dbReference type="InterPro" id="IPR012675">
    <property type="entry name" value="Beta-grasp_dom_sf"/>
</dbReference>
<feature type="binding site" evidence="26">
    <location>
        <position position="77"/>
    </location>
    <ligand>
        <name>[2Fe-2S] cluster</name>
        <dbReference type="ChEBI" id="CHEBI:190135"/>
    </ligand>
</feature>
<dbReference type="OrthoDB" id="9806195at2"/>
<evidence type="ECO:0000256" key="21">
    <source>
        <dbReference type="ARBA" id="ARBA00023136"/>
    </source>
</evidence>
<comment type="function">
    <text evidence="2 26">NQR complex catalyzes the reduction of ubiquinone-1 to ubiquinol by two successive reactions, coupled with the transport of Na(+) ions from the cytoplasm to the periplasm. The first step is catalyzed by NqrF, which accepts electrons from NADH and reduces ubiquinone-1 to ubisemiquinone by a one-electron transfer pathway.</text>
</comment>
<dbReference type="GO" id="GO:0009055">
    <property type="term" value="F:electron transfer activity"/>
    <property type="evidence" value="ECO:0007669"/>
    <property type="project" value="UniProtKB-UniRule"/>
</dbReference>
<dbReference type="GO" id="GO:0046872">
    <property type="term" value="F:metal ion binding"/>
    <property type="evidence" value="ECO:0007669"/>
    <property type="project" value="UniProtKB-KW"/>
</dbReference>
<evidence type="ECO:0000256" key="6">
    <source>
        <dbReference type="ARBA" id="ARBA00019729"/>
    </source>
</evidence>
<keyword evidence="20 26" id="KW-0830">Ubiquinone</keyword>
<dbReference type="InterPro" id="IPR001433">
    <property type="entry name" value="OxRdtase_FAD/NAD-bd"/>
</dbReference>
<keyword evidence="22 26" id="KW-0739">Sodium transport</keyword>
<accession>D6Z5A4</accession>
<keyword evidence="7 26" id="KW-0813">Transport</keyword>
<feature type="binding site" evidence="26">
    <location>
        <position position="74"/>
    </location>
    <ligand>
        <name>[2Fe-2S] cluster</name>
        <dbReference type="ChEBI" id="CHEBI:190135"/>
    </ligand>
</feature>
<evidence type="ECO:0000256" key="20">
    <source>
        <dbReference type="ARBA" id="ARBA00023075"/>
    </source>
</evidence>
<feature type="binding site" evidence="26">
    <location>
        <position position="109"/>
    </location>
    <ligand>
        <name>[2Fe-2S] cluster</name>
        <dbReference type="ChEBI" id="CHEBI:190135"/>
    </ligand>
</feature>
<dbReference type="InterPro" id="IPR001709">
    <property type="entry name" value="Flavoprot_Pyr_Nucl_cyt_Rdtase"/>
</dbReference>
<dbReference type="InterPro" id="IPR039261">
    <property type="entry name" value="FNR_nucleotide-bd"/>
</dbReference>
<keyword evidence="26" id="KW-1133">Transmembrane helix</keyword>
<dbReference type="AlphaFoldDB" id="D6Z5A4"/>
<dbReference type="SUPFAM" id="SSF63380">
    <property type="entry name" value="Riboflavin synthase domain-like"/>
    <property type="match status" value="1"/>
</dbReference>
<dbReference type="STRING" id="589865.DaAHT2_0047"/>
<evidence type="ECO:0000256" key="26">
    <source>
        <dbReference type="HAMAP-Rule" id="MF_00430"/>
    </source>
</evidence>
<evidence type="ECO:0000313" key="29">
    <source>
        <dbReference type="EMBL" id="ADH84761.1"/>
    </source>
</evidence>
<keyword evidence="26" id="KW-0812">Transmembrane</keyword>
<evidence type="ECO:0000256" key="19">
    <source>
        <dbReference type="ARBA" id="ARBA00023065"/>
    </source>
</evidence>
<dbReference type="SUPFAM" id="SSF52343">
    <property type="entry name" value="Ferredoxin reductase-like, C-terminal NADP-linked domain"/>
    <property type="match status" value="1"/>
</dbReference>
<dbReference type="PROSITE" id="PS51384">
    <property type="entry name" value="FAD_FR"/>
    <property type="match status" value="1"/>
</dbReference>
<dbReference type="InterPro" id="IPR017927">
    <property type="entry name" value="FAD-bd_FR_type"/>
</dbReference>
<dbReference type="EC" id="7.2.1.1" evidence="5 26"/>
<proteinExistence type="inferred from homology"/>
<dbReference type="InParanoid" id="D6Z5A4"/>
<evidence type="ECO:0000259" key="27">
    <source>
        <dbReference type="PROSITE" id="PS51085"/>
    </source>
</evidence>
<organism evidence="29 30">
    <name type="scientific">Desulfurivibrio alkaliphilus (strain DSM 19089 / UNIQEM U267 / AHT2)</name>
    <dbReference type="NCBI Taxonomy" id="589865"/>
    <lineage>
        <taxon>Bacteria</taxon>
        <taxon>Pseudomonadati</taxon>
        <taxon>Thermodesulfobacteriota</taxon>
        <taxon>Desulfobulbia</taxon>
        <taxon>Desulfobulbales</taxon>
        <taxon>Desulfobulbaceae</taxon>
        <taxon>Desulfurivibrio</taxon>
    </lineage>
</organism>
<comment type="cofactor">
    <cofactor evidence="26">
        <name>[2Fe-2S] cluster</name>
        <dbReference type="ChEBI" id="CHEBI:190135"/>
    </cofactor>
    <text evidence="26">Binds 1 [2Fe-2S] cluster.</text>
</comment>
<comment type="catalytic activity">
    <reaction evidence="25 26">
        <text>a ubiquinone + n Na(+)(in) + NADH + H(+) = a ubiquinol + n Na(+)(out) + NAD(+)</text>
        <dbReference type="Rhea" id="RHEA:47748"/>
        <dbReference type="Rhea" id="RHEA-COMP:9565"/>
        <dbReference type="Rhea" id="RHEA-COMP:9566"/>
        <dbReference type="ChEBI" id="CHEBI:15378"/>
        <dbReference type="ChEBI" id="CHEBI:16389"/>
        <dbReference type="ChEBI" id="CHEBI:17976"/>
        <dbReference type="ChEBI" id="CHEBI:29101"/>
        <dbReference type="ChEBI" id="CHEBI:57540"/>
        <dbReference type="ChEBI" id="CHEBI:57945"/>
        <dbReference type="EC" id="7.2.1.1"/>
    </reaction>
</comment>
<dbReference type="GO" id="GO:0005886">
    <property type="term" value="C:plasma membrane"/>
    <property type="evidence" value="ECO:0007669"/>
    <property type="project" value="UniProtKB-SubCell"/>
</dbReference>
<dbReference type="GO" id="GO:0006814">
    <property type="term" value="P:sodium ion transport"/>
    <property type="evidence" value="ECO:0007669"/>
    <property type="project" value="UniProtKB-UniRule"/>
</dbReference>
<name>D6Z5A4_DESAT</name>
<evidence type="ECO:0000256" key="12">
    <source>
        <dbReference type="ARBA" id="ARBA00022723"/>
    </source>
</evidence>
<evidence type="ECO:0000256" key="7">
    <source>
        <dbReference type="ARBA" id="ARBA00022448"/>
    </source>
</evidence>
<feature type="binding site" evidence="26">
    <location>
        <position position="68"/>
    </location>
    <ligand>
        <name>[2Fe-2S] cluster</name>
        <dbReference type="ChEBI" id="CHEBI:190135"/>
    </ligand>
</feature>
<dbReference type="PROSITE" id="PS51085">
    <property type="entry name" value="2FE2S_FER_2"/>
    <property type="match status" value="1"/>
</dbReference>
<dbReference type="GO" id="GO:0051537">
    <property type="term" value="F:2 iron, 2 sulfur cluster binding"/>
    <property type="evidence" value="ECO:0007669"/>
    <property type="project" value="UniProtKB-KW"/>
</dbReference>
<evidence type="ECO:0000256" key="9">
    <source>
        <dbReference type="ARBA" id="ARBA00022519"/>
    </source>
</evidence>
<dbReference type="NCBIfam" id="TIGR01941">
    <property type="entry name" value="nqrF"/>
    <property type="match status" value="1"/>
</dbReference>
<keyword evidence="21 26" id="KW-0472">Membrane</keyword>
<comment type="subcellular location">
    <subcellularLocation>
        <location evidence="26">Cell inner membrane</location>
        <topology evidence="26">Single-pass membrane protein</topology>
    </subcellularLocation>
</comment>
<keyword evidence="19 26" id="KW-0406">Ion transport</keyword>
<dbReference type="PANTHER" id="PTHR43644">
    <property type="entry name" value="NA(+)-TRANSLOCATING NADH-QUINONE REDUCTASE SUBUNIT"/>
    <property type="match status" value="1"/>
</dbReference>
<dbReference type="Pfam" id="PF00175">
    <property type="entry name" value="NAD_binding_1"/>
    <property type="match status" value="1"/>
</dbReference>
<dbReference type="Gene3D" id="3.10.20.30">
    <property type="match status" value="1"/>
</dbReference>
<keyword evidence="18 26" id="KW-0915">Sodium</keyword>
<dbReference type="SUPFAM" id="SSF54292">
    <property type="entry name" value="2Fe-2S ferredoxin-like"/>
    <property type="match status" value="1"/>
</dbReference>
<dbReference type="EMBL" id="CP001940">
    <property type="protein sequence ID" value="ADH84761.1"/>
    <property type="molecule type" value="Genomic_DNA"/>
</dbReference>
<dbReference type="Proteomes" id="UP000001508">
    <property type="component" value="Chromosome"/>
</dbReference>
<keyword evidence="11 26" id="KW-0001">2Fe-2S</keyword>
<dbReference type="CDD" id="cd00207">
    <property type="entry name" value="fer2"/>
    <property type="match status" value="1"/>
</dbReference>
<evidence type="ECO:0000256" key="13">
    <source>
        <dbReference type="ARBA" id="ARBA00022827"/>
    </source>
</evidence>
<evidence type="ECO:0000256" key="2">
    <source>
        <dbReference type="ARBA" id="ARBA00002972"/>
    </source>
</evidence>
<dbReference type="FunCoup" id="D6Z5A4">
    <property type="interactions" value="203"/>
</dbReference>
<comment type="subunit">
    <text evidence="4 26">Composed of six subunits; NqrA, NqrB, NqrC, NqrD, NqrE and NqrF.</text>
</comment>
<evidence type="ECO:0000256" key="18">
    <source>
        <dbReference type="ARBA" id="ARBA00023053"/>
    </source>
</evidence>
<keyword evidence="30" id="KW-1185">Reference proteome</keyword>
<evidence type="ECO:0000259" key="28">
    <source>
        <dbReference type="PROSITE" id="PS51384"/>
    </source>
</evidence>
<keyword evidence="15 26" id="KW-0408">Iron</keyword>
<dbReference type="InterPro" id="IPR036010">
    <property type="entry name" value="2Fe-2S_ferredoxin-like_sf"/>
</dbReference>
<evidence type="ECO:0000256" key="22">
    <source>
        <dbReference type="ARBA" id="ARBA00023201"/>
    </source>
</evidence>
<evidence type="ECO:0000313" key="30">
    <source>
        <dbReference type="Proteomes" id="UP000001508"/>
    </source>
</evidence>
<keyword evidence="12 26" id="KW-0479">Metal-binding</keyword>
<sequence>MFEIVVAIVAYLVIQTFLVGLIIAAKRKLLPGGDLTIVVNGEKKLTVPPGGKLLTALADQGIFLSSACGGGGSCAQCRATVKSGGGAILPTERSHINRREAREGVRLACQVPVKRDMEIEVPPEMLETKKWRCVVESNHHIATFIKELVLKLPPGEEVDFKPGGYIQIEIPPYVLSFSDFDIAEKFLGDWTRFKLFQYMSKVHQPVTRAYSMANYPGEKGMLKLNVRLATPPLDEEEVNPTPPGKASSYIFNLKPGDEVTISGPYGEFFIREGESEMVYVGAGAGMAPLRSHIFELLKGRQSKRKISFWYGGRCLREVFYLNDFEQLAREFPNFSFHLSLSRPRPEDNWTGPVGHIHKTLYQNYLKDHEAPEDIQYYACGPPAMTASLIEMLQELGVERDHIFFDDFG</sequence>
<dbReference type="Pfam" id="PF00970">
    <property type="entry name" value="FAD_binding_6"/>
    <property type="match status" value="1"/>
</dbReference>
<keyword evidence="16 26" id="KW-0411">Iron-sulfur</keyword>
<comment type="similarity">
    <text evidence="3 26">Belongs to the NqrF family.</text>
</comment>
<dbReference type="PRINTS" id="PR00371">
    <property type="entry name" value="FPNCR"/>
</dbReference>
<evidence type="ECO:0000256" key="11">
    <source>
        <dbReference type="ARBA" id="ARBA00022714"/>
    </source>
</evidence>
<evidence type="ECO:0000256" key="4">
    <source>
        <dbReference type="ARBA" id="ARBA00011309"/>
    </source>
</evidence>
<evidence type="ECO:0000256" key="17">
    <source>
        <dbReference type="ARBA" id="ARBA00023027"/>
    </source>
</evidence>
<keyword evidence="17 26" id="KW-0520">NAD</keyword>
<dbReference type="GO" id="GO:0016655">
    <property type="term" value="F:oxidoreductase activity, acting on NAD(P)H, quinone or similar compound as acceptor"/>
    <property type="evidence" value="ECO:0007669"/>
    <property type="project" value="InterPro"/>
</dbReference>
<dbReference type="CDD" id="cd06188">
    <property type="entry name" value="NADH_quinone_reductase"/>
    <property type="match status" value="1"/>
</dbReference>
<dbReference type="KEGG" id="dak:DaAHT2_0047"/>
<dbReference type="RefSeq" id="WP_013162292.1">
    <property type="nucleotide sequence ID" value="NC_014216.1"/>
</dbReference>
<evidence type="ECO:0000256" key="1">
    <source>
        <dbReference type="ARBA" id="ARBA00001974"/>
    </source>
</evidence>
<feature type="domain" description="FAD-binding FR-type" evidence="28">
    <location>
        <begin position="128"/>
        <end position="271"/>
    </location>
</feature>
<evidence type="ECO:0000256" key="23">
    <source>
        <dbReference type="ARBA" id="ARBA00030032"/>
    </source>
</evidence>
<evidence type="ECO:0000256" key="15">
    <source>
        <dbReference type="ARBA" id="ARBA00023004"/>
    </source>
</evidence>
<evidence type="ECO:0000256" key="10">
    <source>
        <dbReference type="ARBA" id="ARBA00022630"/>
    </source>
</evidence>
<feature type="domain" description="2Fe-2S ferredoxin-type" evidence="27">
    <location>
        <begin position="33"/>
        <end position="125"/>
    </location>
</feature>
<comment type="cofactor">
    <cofactor evidence="1 26">
        <name>FAD</name>
        <dbReference type="ChEBI" id="CHEBI:57692"/>
    </cofactor>
</comment>
<keyword evidence="10 26" id="KW-0285">Flavoprotein</keyword>
<dbReference type="HOGENOM" id="CLU_003827_7_2_7"/>
<evidence type="ECO:0000256" key="8">
    <source>
        <dbReference type="ARBA" id="ARBA00022475"/>
    </source>
</evidence>
<evidence type="ECO:0000256" key="14">
    <source>
        <dbReference type="ARBA" id="ARBA00022967"/>
    </source>
</evidence>
<keyword evidence="8 26" id="KW-1003">Cell membrane</keyword>
<dbReference type="Gene3D" id="3.40.50.80">
    <property type="entry name" value="Nucleotide-binding domain of ferredoxin-NADP reductase (FNR) module"/>
    <property type="match status" value="1"/>
</dbReference>
<keyword evidence="14 26" id="KW-1278">Translocase</keyword>
<evidence type="ECO:0000256" key="24">
    <source>
        <dbReference type="ARBA" id="ARBA00030787"/>
    </source>
</evidence>
<feature type="transmembrane region" description="Helical" evidence="26">
    <location>
        <begin position="6"/>
        <end position="25"/>
    </location>
</feature>
<evidence type="ECO:0000256" key="3">
    <source>
        <dbReference type="ARBA" id="ARBA00005570"/>
    </source>
</evidence>